<dbReference type="InterPro" id="IPR013598">
    <property type="entry name" value="Exportin-1/Importin-b-like"/>
</dbReference>
<dbReference type="Proteomes" id="UP001367676">
    <property type="component" value="Unassembled WGS sequence"/>
</dbReference>
<dbReference type="Pfam" id="PF24140">
    <property type="entry name" value="TPR_TNPO3_IPO13_3rd"/>
    <property type="match status" value="1"/>
</dbReference>
<dbReference type="InterPro" id="IPR057942">
    <property type="entry name" value="TPR_TNPO3_IPO13_3rd"/>
</dbReference>
<sequence length="935" mass="107169">MEGKPLIESVHEAIYTLYHDPDCQKKNEANRWLMEFQKTIDAWKVADELLEKRTDSDLRYFGAHLIRSKITGSFHELPQEEILSLHSSLMQKLANLDHKTENIILTPLCVAIVDLSLQMSTWNNPISSFLQKCNEIPPPVLLEILRVFPEEIETEQMRLGANRRKEIQIELSNCAGHLNNYLKLLISRDTSSETLLKAIRCFNSWIPILEDNSAVLGCELIPEVFQILTDPPDEMYDRPVNIKSKLHDAASDLMCTLLIGLRNPPFDDVFNMNFISKIANFENAYHISVAREDEEKSMNYSRIFSALGEAYLSLMINESKPDIPHYSMRILDLILTCVGHQDYEVSKITFHFWFGLGELLYQKHDDAVTSLFKPYANRLFVALARQVQMEPDHEGLLEENDDFKKFREDVCDLVRDLIFIVGSTNTFCQIFLNMQNSSSLTWDQIEANLFIMYAVAWKMSLDENEVIPKTVESILSLPESTHVAVKYTAILILGELREWFDEHPNYLIVTLEYLASNLQHPELSEAAATSMCSICHEAKHKLRDLFTPLSNILNNLHTYKMSNKSAISVIKGVIAVMTNLPSAEITQAMKEICWLQAFPLQKLVDTRESEAAVVDHSQNDPVIWLDRLAAVFRFVDHKDSPVRADVCLPAFTEVQPVLFRVMDHYQSNVAVMERCCRCIRFAIRVLGKKGVFALPSLAEKLVELYRLNGHSCFLYLGSILVDEYGNDSSNWDVILRMIHAIVEPTCALLPDERSFRDHPDTIEDLFRLCSRTLQRLPICFLRSTSVWPLLERGLAAVYLDHREANSSVMKFFHELFDCSKTNDPTFNAAKTEAVRQIFEKHGEALVYHLIHASVFKLPSYTLVNVAEVLFDLLHFDTKVTMKWIELSVQKLPNQNSVGSLMASPEQIQIFLKSCVTATKIKDISKSLRDFTLYYS</sequence>
<dbReference type="EMBL" id="JBBCAQ010000022">
    <property type="protein sequence ID" value="KAK7591151.1"/>
    <property type="molecule type" value="Genomic_DNA"/>
</dbReference>
<dbReference type="InterPro" id="IPR051345">
    <property type="entry name" value="Importin_beta-like_NTR"/>
</dbReference>
<evidence type="ECO:0008006" key="5">
    <source>
        <dbReference type="Google" id="ProtNLM"/>
    </source>
</evidence>
<dbReference type="GO" id="GO:0006606">
    <property type="term" value="P:protein import into nucleus"/>
    <property type="evidence" value="ECO:0007669"/>
    <property type="project" value="TreeGrafter"/>
</dbReference>
<evidence type="ECO:0000313" key="3">
    <source>
        <dbReference type="EMBL" id="KAK7591151.1"/>
    </source>
</evidence>
<accession>A0AAN9Y416</accession>
<dbReference type="Pfam" id="PF03810">
    <property type="entry name" value="IBN_N"/>
    <property type="match status" value="1"/>
</dbReference>
<dbReference type="Pfam" id="PF24138">
    <property type="entry name" value="TPR_TNPO3_IPO13_2nd"/>
    <property type="match status" value="1"/>
</dbReference>
<gene>
    <name evidence="3" type="ORF">V9T40_002764</name>
</gene>
<dbReference type="Pfam" id="PF24139">
    <property type="entry name" value="TPR_TNPO3_IPO13_4th"/>
    <property type="match status" value="1"/>
</dbReference>
<dbReference type="InterPro" id="IPR057941">
    <property type="entry name" value="TPR_TNPO3_IPO13_2nd"/>
</dbReference>
<feature type="domain" description="Exportin-1/Importin-beta-like" evidence="2">
    <location>
        <begin position="102"/>
        <end position="231"/>
    </location>
</feature>
<keyword evidence="4" id="KW-1185">Reference proteome</keyword>
<dbReference type="PANTHER" id="PTHR12363:SF42">
    <property type="entry name" value="TRANSPORTIN-3"/>
    <property type="match status" value="1"/>
</dbReference>
<dbReference type="InterPro" id="IPR016024">
    <property type="entry name" value="ARM-type_fold"/>
</dbReference>
<name>A0AAN9Y416_9HEMI</name>
<dbReference type="PANTHER" id="PTHR12363">
    <property type="entry name" value="TRANSPORTIN 3 AND IMPORTIN 13"/>
    <property type="match status" value="1"/>
</dbReference>
<dbReference type="Pfam" id="PF08389">
    <property type="entry name" value="Xpo1"/>
    <property type="match status" value="1"/>
</dbReference>
<dbReference type="Gene3D" id="1.25.10.10">
    <property type="entry name" value="Leucine-rich Repeat Variant"/>
    <property type="match status" value="1"/>
</dbReference>
<evidence type="ECO:0000259" key="2">
    <source>
        <dbReference type="Pfam" id="PF08389"/>
    </source>
</evidence>
<organism evidence="3 4">
    <name type="scientific">Parthenolecanium corni</name>
    <dbReference type="NCBI Taxonomy" id="536013"/>
    <lineage>
        <taxon>Eukaryota</taxon>
        <taxon>Metazoa</taxon>
        <taxon>Ecdysozoa</taxon>
        <taxon>Arthropoda</taxon>
        <taxon>Hexapoda</taxon>
        <taxon>Insecta</taxon>
        <taxon>Pterygota</taxon>
        <taxon>Neoptera</taxon>
        <taxon>Paraneoptera</taxon>
        <taxon>Hemiptera</taxon>
        <taxon>Sternorrhyncha</taxon>
        <taxon>Coccoidea</taxon>
        <taxon>Coccidae</taxon>
        <taxon>Parthenolecanium</taxon>
    </lineage>
</organism>
<dbReference type="SUPFAM" id="SSF48371">
    <property type="entry name" value="ARM repeat"/>
    <property type="match status" value="1"/>
</dbReference>
<dbReference type="GO" id="GO:0005737">
    <property type="term" value="C:cytoplasm"/>
    <property type="evidence" value="ECO:0007669"/>
    <property type="project" value="TreeGrafter"/>
</dbReference>
<dbReference type="InterPro" id="IPR001494">
    <property type="entry name" value="Importin-beta_N"/>
</dbReference>
<dbReference type="GO" id="GO:0031267">
    <property type="term" value="F:small GTPase binding"/>
    <property type="evidence" value="ECO:0007669"/>
    <property type="project" value="InterPro"/>
</dbReference>
<protein>
    <recommendedName>
        <fullName evidence="5">Transportin-3</fullName>
    </recommendedName>
</protein>
<comment type="caution">
    <text evidence="3">The sequence shown here is derived from an EMBL/GenBank/DDBJ whole genome shotgun (WGS) entry which is preliminary data.</text>
</comment>
<dbReference type="InterPro" id="IPR011989">
    <property type="entry name" value="ARM-like"/>
</dbReference>
<evidence type="ECO:0000313" key="4">
    <source>
        <dbReference type="Proteomes" id="UP001367676"/>
    </source>
</evidence>
<dbReference type="InterPro" id="IPR058537">
    <property type="entry name" value="TPR_TNPO3_IPO13_4th"/>
</dbReference>
<proteinExistence type="predicted"/>
<evidence type="ECO:0000259" key="1">
    <source>
        <dbReference type="Pfam" id="PF03810"/>
    </source>
</evidence>
<dbReference type="AlphaFoldDB" id="A0AAN9Y416"/>
<feature type="domain" description="Importin N-terminal" evidence="1">
    <location>
        <begin position="29"/>
        <end position="91"/>
    </location>
</feature>
<reference evidence="3 4" key="1">
    <citation type="submission" date="2024-03" db="EMBL/GenBank/DDBJ databases">
        <title>Adaptation during the transition from Ophiocordyceps entomopathogen to insect associate is accompanied by gene loss and intensified selection.</title>
        <authorList>
            <person name="Ward C.M."/>
            <person name="Onetto C.A."/>
            <person name="Borneman A.R."/>
        </authorList>
    </citation>
    <scope>NUCLEOTIDE SEQUENCE [LARGE SCALE GENOMIC DNA]</scope>
    <source>
        <strain evidence="3">AWRI1</strain>
        <tissue evidence="3">Single Adult Female</tissue>
    </source>
</reference>